<feature type="compositionally biased region" description="Polar residues" evidence="1">
    <location>
        <begin position="11"/>
        <end position="30"/>
    </location>
</feature>
<comment type="caution">
    <text evidence="2">The sequence shown here is derived from an EMBL/GenBank/DDBJ whole genome shotgun (WGS) entry which is preliminary data.</text>
</comment>
<protein>
    <submittedName>
        <fullName evidence="2">Uncharacterized protein</fullName>
    </submittedName>
</protein>
<accession>X6LT14</accession>
<feature type="compositionally biased region" description="Basic and acidic residues" evidence="1">
    <location>
        <begin position="33"/>
        <end position="42"/>
    </location>
</feature>
<evidence type="ECO:0000256" key="1">
    <source>
        <dbReference type="SAM" id="MobiDB-lite"/>
    </source>
</evidence>
<feature type="region of interest" description="Disordered" evidence="1">
    <location>
        <begin position="280"/>
        <end position="299"/>
    </location>
</feature>
<evidence type="ECO:0000313" key="2">
    <source>
        <dbReference type="EMBL" id="ETO05063.1"/>
    </source>
</evidence>
<dbReference type="Proteomes" id="UP000023152">
    <property type="component" value="Unassembled WGS sequence"/>
</dbReference>
<organism evidence="2 3">
    <name type="scientific">Reticulomyxa filosa</name>
    <dbReference type="NCBI Taxonomy" id="46433"/>
    <lineage>
        <taxon>Eukaryota</taxon>
        <taxon>Sar</taxon>
        <taxon>Rhizaria</taxon>
        <taxon>Retaria</taxon>
        <taxon>Foraminifera</taxon>
        <taxon>Monothalamids</taxon>
        <taxon>Reticulomyxidae</taxon>
        <taxon>Reticulomyxa</taxon>
    </lineage>
</organism>
<feature type="region of interest" description="Disordered" evidence="1">
    <location>
        <begin position="1"/>
        <end position="82"/>
    </location>
</feature>
<reference evidence="2 3" key="1">
    <citation type="journal article" date="2013" name="Curr. Biol.">
        <title>The Genome of the Foraminiferan Reticulomyxa filosa.</title>
        <authorList>
            <person name="Glockner G."/>
            <person name="Hulsmann N."/>
            <person name="Schleicher M."/>
            <person name="Noegel A.A."/>
            <person name="Eichinger L."/>
            <person name="Gallinger C."/>
            <person name="Pawlowski J."/>
            <person name="Sierra R."/>
            <person name="Euteneuer U."/>
            <person name="Pillet L."/>
            <person name="Moustafa A."/>
            <person name="Platzer M."/>
            <person name="Groth M."/>
            <person name="Szafranski K."/>
            <person name="Schliwa M."/>
        </authorList>
    </citation>
    <scope>NUCLEOTIDE SEQUENCE [LARGE SCALE GENOMIC DNA]</scope>
</reference>
<proteinExistence type="predicted"/>
<feature type="compositionally biased region" description="Low complexity" evidence="1">
    <location>
        <begin position="54"/>
        <end position="71"/>
    </location>
</feature>
<keyword evidence="3" id="KW-1185">Reference proteome</keyword>
<evidence type="ECO:0000313" key="3">
    <source>
        <dbReference type="Proteomes" id="UP000023152"/>
    </source>
</evidence>
<name>X6LT14_RETFI</name>
<dbReference type="AlphaFoldDB" id="X6LT14"/>
<sequence>MNFLNFGKKSVSPQSQKPVEGSDTTEQASQKVGKAEVKEQASLHRKAKVKILSESDTVNSVSSRSSNWNSSQKDIDNDAMSNTDIKTQKIEIKELLTNDLVSSKENTEPRHKDNAKVTSEQIYPRQMIKIIPDNAGFKCPYCHMEQSIIVKIANHMWRFGAPNGPHKTCKGKFSKIIRIQPKILNGKVLSNPKEDFAIHHWETIKQHIQNKKWENLKSMKIDVTEIETKTKSGINWFSKERNIQTKQTDTNTNNGKNATSIPLVDEKNEKQGNDMENDYAENEIIPDTYDDTVTSDITT</sequence>
<dbReference type="EMBL" id="ASPP01028582">
    <property type="protein sequence ID" value="ETO05063.1"/>
    <property type="molecule type" value="Genomic_DNA"/>
</dbReference>
<gene>
    <name evidence="2" type="ORF">RFI_32334</name>
</gene>